<gene>
    <name evidence="2" type="ORF">MBO_00360</name>
</gene>
<feature type="transmembrane region" description="Helical" evidence="1">
    <location>
        <begin position="223"/>
        <end position="242"/>
    </location>
</feature>
<dbReference type="PANTHER" id="PTHR30569:SF0">
    <property type="entry name" value="CYTOSINE PERMEASE"/>
    <property type="match status" value="1"/>
</dbReference>
<feature type="transmembrane region" description="Helical" evidence="1">
    <location>
        <begin position="101"/>
        <end position="123"/>
    </location>
</feature>
<keyword evidence="3" id="KW-1185">Reference proteome</keyword>
<keyword evidence="1" id="KW-0812">Transmembrane</keyword>
<feature type="transmembrane region" description="Helical" evidence="1">
    <location>
        <begin position="56"/>
        <end position="80"/>
    </location>
</feature>
<feature type="transmembrane region" description="Helical" evidence="1">
    <location>
        <begin position="175"/>
        <end position="193"/>
    </location>
</feature>
<dbReference type="GO" id="GO:0015209">
    <property type="term" value="F:cytosine transmembrane transporter activity"/>
    <property type="evidence" value="ECO:0007669"/>
    <property type="project" value="InterPro"/>
</dbReference>
<dbReference type="OrthoDB" id="9770247at2"/>
<keyword evidence="1" id="KW-1133">Transmembrane helix</keyword>
<dbReference type="AlphaFoldDB" id="A0A066UPI5"/>
<reference evidence="2 3" key="1">
    <citation type="journal article" date="2014" name="Genome Announc.">
        <title>Draft Genome Sequence of Moraxella bovoculi Strain 237T (ATCC BAA-1259T) Isolated from a Calf with Infectious Bovine Keratoconjunctivitis.</title>
        <authorList>
            <person name="Calcutt M.J."/>
            <person name="Foecking M.F."/>
            <person name="Martin N.T."/>
            <person name="Mhlanga-Mutangadura T."/>
            <person name="Reilly T.J."/>
        </authorList>
    </citation>
    <scope>NUCLEOTIDE SEQUENCE [LARGE SCALE GENOMIC DNA]</scope>
    <source>
        <strain evidence="2 3">237</strain>
    </source>
</reference>
<accession>A0A066UPI5</accession>
<feature type="transmembrane region" description="Helical" evidence="1">
    <location>
        <begin position="366"/>
        <end position="387"/>
    </location>
</feature>
<feature type="transmembrane region" description="Helical" evidence="1">
    <location>
        <begin position="488"/>
        <end position="505"/>
    </location>
</feature>
<feature type="transmembrane region" description="Helical" evidence="1">
    <location>
        <begin position="429"/>
        <end position="446"/>
    </location>
</feature>
<comment type="caution">
    <text evidence="2">The sequence shown here is derived from an EMBL/GenBank/DDBJ whole genome shotgun (WGS) entry which is preliminary data.</text>
</comment>
<evidence type="ECO:0000313" key="3">
    <source>
        <dbReference type="Proteomes" id="UP000035860"/>
    </source>
</evidence>
<keyword evidence="1" id="KW-0472">Membrane</keyword>
<feature type="transmembrane region" description="Helical" evidence="1">
    <location>
        <begin position="337"/>
        <end position="360"/>
    </location>
</feature>
<feature type="transmembrane region" description="Helical" evidence="1">
    <location>
        <begin position="263"/>
        <end position="287"/>
    </location>
</feature>
<dbReference type="Gene3D" id="1.10.4160.10">
    <property type="entry name" value="Hydantoin permease"/>
    <property type="match status" value="1"/>
</dbReference>
<dbReference type="GO" id="GO:0005886">
    <property type="term" value="C:plasma membrane"/>
    <property type="evidence" value="ECO:0007669"/>
    <property type="project" value="TreeGrafter"/>
</dbReference>
<feature type="transmembrane region" description="Helical" evidence="1">
    <location>
        <begin position="407"/>
        <end position="423"/>
    </location>
</feature>
<dbReference type="EMBL" id="AOMT01000004">
    <property type="protein sequence ID" value="KDN26103.1"/>
    <property type="molecule type" value="Genomic_DNA"/>
</dbReference>
<dbReference type="eggNOG" id="COG1457">
    <property type="taxonomic scope" value="Bacteria"/>
</dbReference>
<sequence length="540" mass="58545">MTYPHSSEEYPTSRPPSNKLLGGSHFAAGYSAEHVAGGEFVVGAAFAAWGASPSAVLMGLIIGNLLAVLSWAWVCSPVAVRARLTLYEYLSRMAGVGFVKVFNVVNGIIFAVIAGGMLTISAQALHVALGLPAQTNWYSDSPAFIGMVALVGMLVMMISTLGFHRLTTVARYLSPYLLTIFVVCGLASLPLLWQMGRAEGLGFWRIFEVYIWTGRTPDGKEPFSIWHIAAFAWGLNLPLHLGMGDMSTLRFAKKWQYGYHSAWATYGGHFVAWVGAGMLGATSALLMGVPIGNLDIGGVVVPVLGVAGVTAVVLASITTAVPSLYRATLAFDGVCRIGFVKMTVFLGTITTIIACFPLIFLRWLDLMAYFNIIMAPVGAMIAAEHFILPRVGIRPLWRVKNRINKSAIITWLAGLMLAAGLLMGGVHLFFVFIPVWLVCVALYAVCGYHEAKRYRQDASLGALYESSYGHDGITQQTRQIQSLSGKKTLSIILFAMLIACLPLYGDDPASMLGIFQLLLIVLTVLYFSVVVIINGWRLLR</sequence>
<feature type="transmembrane region" description="Helical" evidence="1">
    <location>
        <begin position="511"/>
        <end position="536"/>
    </location>
</feature>
<feature type="transmembrane region" description="Helical" evidence="1">
    <location>
        <begin position="299"/>
        <end position="325"/>
    </location>
</feature>
<name>A0A066UPI5_9GAMM</name>
<evidence type="ECO:0000313" key="2">
    <source>
        <dbReference type="EMBL" id="KDN26103.1"/>
    </source>
</evidence>
<dbReference type="RefSeq" id="WP_046697711.1">
    <property type="nucleotide sequence ID" value="NZ_AOMT01000004.1"/>
</dbReference>
<organism evidence="2 3">
    <name type="scientific">Moraxella bovoculi 237</name>
    <dbReference type="NCBI Taxonomy" id="743974"/>
    <lineage>
        <taxon>Bacteria</taxon>
        <taxon>Pseudomonadati</taxon>
        <taxon>Pseudomonadota</taxon>
        <taxon>Gammaproteobacteria</taxon>
        <taxon>Moraxellales</taxon>
        <taxon>Moraxellaceae</taxon>
        <taxon>Moraxella</taxon>
    </lineage>
</organism>
<feature type="transmembrane region" description="Helical" evidence="1">
    <location>
        <begin position="143"/>
        <end position="163"/>
    </location>
</feature>
<dbReference type="PANTHER" id="PTHR30569">
    <property type="entry name" value="CYTOSINE TRANSPORTER CODB"/>
    <property type="match status" value="1"/>
</dbReference>
<evidence type="ECO:0000256" key="1">
    <source>
        <dbReference type="SAM" id="Phobius"/>
    </source>
</evidence>
<dbReference type="Proteomes" id="UP000035860">
    <property type="component" value="Unassembled WGS sequence"/>
</dbReference>
<protein>
    <submittedName>
        <fullName evidence="2">Nucleoside transport protein</fullName>
    </submittedName>
</protein>
<dbReference type="InterPro" id="IPR030191">
    <property type="entry name" value="CodB"/>
</dbReference>
<proteinExistence type="predicted"/>